<evidence type="ECO:0000256" key="1">
    <source>
        <dbReference type="ARBA" id="ARBA00004173"/>
    </source>
</evidence>
<organism evidence="6 7">
    <name type="scientific">Trichonephila clavata</name>
    <name type="common">Joro spider</name>
    <name type="synonym">Nephila clavata</name>
    <dbReference type="NCBI Taxonomy" id="2740835"/>
    <lineage>
        <taxon>Eukaryota</taxon>
        <taxon>Metazoa</taxon>
        <taxon>Ecdysozoa</taxon>
        <taxon>Arthropoda</taxon>
        <taxon>Chelicerata</taxon>
        <taxon>Arachnida</taxon>
        <taxon>Araneae</taxon>
        <taxon>Araneomorphae</taxon>
        <taxon>Entelegynae</taxon>
        <taxon>Araneoidea</taxon>
        <taxon>Nephilidae</taxon>
        <taxon>Trichonephila</taxon>
    </lineage>
</organism>
<keyword evidence="3" id="KW-0496">Mitochondrion</keyword>
<dbReference type="HAMAP" id="MF_01477">
    <property type="entry name" value="Iojap_RsfS"/>
    <property type="match status" value="1"/>
</dbReference>
<dbReference type="InterPro" id="IPR004394">
    <property type="entry name" value="Iojap/RsfS/C7orf30"/>
</dbReference>
<evidence type="ECO:0000256" key="4">
    <source>
        <dbReference type="ARBA" id="ARBA00053669"/>
    </source>
</evidence>
<dbReference type="SUPFAM" id="SSF81301">
    <property type="entry name" value="Nucleotidyltransferase"/>
    <property type="match status" value="1"/>
</dbReference>
<sequence>LNFEEDPDFQNILKDFVKDFDVTGENEQILEEFKKSLHEPKAGVPSPDGTSSNTVIAKYKEFSESDSTVIPSHEDLQSGAYKNDDIIYHIDQNWYRDVSQMQYKRQWTLVQGNCVGPGTRLGGVSGVYDIHELVELLRRENLVNISVISIPKELHYTDFLVLGTAKSPRHSKAVVENVLKVYKMKKDKKDPFIVIDGEKTANWKALDMGNIVLHVFLEETRAFYDIESLWLFDTDFDKGGTLKPDPILNSLEEQMAFFDSLQQQASVETKTSKNTT</sequence>
<dbReference type="FunFam" id="3.30.460.10:FF:000018">
    <property type="entry name" value="Mitochondrial assembly of ribosomal large subunit 1"/>
    <property type="match status" value="1"/>
</dbReference>
<dbReference type="AlphaFoldDB" id="A0A8X6J1D6"/>
<dbReference type="NCBIfam" id="TIGR00090">
    <property type="entry name" value="rsfS_iojap_ybeB"/>
    <property type="match status" value="1"/>
</dbReference>
<dbReference type="Pfam" id="PF02410">
    <property type="entry name" value="RsfS"/>
    <property type="match status" value="1"/>
</dbReference>
<dbReference type="GO" id="GO:0090071">
    <property type="term" value="P:negative regulation of ribosome biogenesis"/>
    <property type="evidence" value="ECO:0007669"/>
    <property type="project" value="TreeGrafter"/>
</dbReference>
<comment type="function">
    <text evidence="4">Required for normal mitochondrial ribosome function and mitochondrial translation. May play a role in ribosome biogenesis by preventing premature association of the 28S and 39S ribosomal subunits. Interacts with mitochondrial ribosomal protein uL14m (MRPL14), probably blocking formation of intersubunit bridge B8, preventing association of the 28S and 39S ribosomal subunits. Addition to isolated mitochondrial ribosomal subunits partially inhibits translation, probably by interfering with the association of the 28S and 39S ribosomal subunits and the formation of functional ribosomes. May also participate in the assembly and/or regulation of the stability of the large subunit of the mitochondrial ribosome. May function as a ribosomal silencing factor.</text>
</comment>
<comment type="subcellular location">
    <subcellularLocation>
        <location evidence="1">Mitochondrion</location>
    </subcellularLocation>
</comment>
<dbReference type="GO" id="GO:0043023">
    <property type="term" value="F:ribosomal large subunit binding"/>
    <property type="evidence" value="ECO:0007669"/>
    <property type="project" value="TreeGrafter"/>
</dbReference>
<gene>
    <name evidence="6" type="ORF">TNCT_196001</name>
</gene>
<dbReference type="PANTHER" id="PTHR21043">
    <property type="entry name" value="IOJAP SUPERFAMILY ORTHOLOG"/>
    <property type="match status" value="1"/>
</dbReference>
<dbReference type="GO" id="GO:0017148">
    <property type="term" value="P:negative regulation of translation"/>
    <property type="evidence" value="ECO:0007669"/>
    <property type="project" value="TreeGrafter"/>
</dbReference>
<keyword evidence="7" id="KW-1185">Reference proteome</keyword>
<evidence type="ECO:0000256" key="5">
    <source>
        <dbReference type="ARBA" id="ARBA00073331"/>
    </source>
</evidence>
<reference evidence="6" key="1">
    <citation type="submission" date="2020-07" db="EMBL/GenBank/DDBJ databases">
        <title>Multicomponent nature underlies the extraordinary mechanical properties of spider dragline silk.</title>
        <authorList>
            <person name="Kono N."/>
            <person name="Nakamura H."/>
            <person name="Mori M."/>
            <person name="Yoshida Y."/>
            <person name="Ohtoshi R."/>
            <person name="Malay A.D."/>
            <person name="Moran D.A.P."/>
            <person name="Tomita M."/>
            <person name="Numata K."/>
            <person name="Arakawa K."/>
        </authorList>
    </citation>
    <scope>NUCLEOTIDE SEQUENCE</scope>
</reference>
<dbReference type="EMBL" id="BMAO01023178">
    <property type="protein sequence ID" value="GFQ87210.1"/>
    <property type="molecule type" value="Genomic_DNA"/>
</dbReference>
<evidence type="ECO:0000313" key="6">
    <source>
        <dbReference type="EMBL" id="GFQ87210.1"/>
    </source>
</evidence>
<evidence type="ECO:0000256" key="3">
    <source>
        <dbReference type="ARBA" id="ARBA00023128"/>
    </source>
</evidence>
<protein>
    <recommendedName>
        <fullName evidence="5">Mitochondrial assembly of ribosomal large subunit protein 1</fullName>
    </recommendedName>
</protein>
<comment type="similarity">
    <text evidence="2">Belongs to the Iojap/RsfS family.</text>
</comment>
<proteinExistence type="inferred from homology"/>
<evidence type="ECO:0000313" key="7">
    <source>
        <dbReference type="Proteomes" id="UP000887116"/>
    </source>
</evidence>
<feature type="non-terminal residue" evidence="6">
    <location>
        <position position="276"/>
    </location>
</feature>
<dbReference type="OrthoDB" id="21330at2759"/>
<accession>A0A8X6J1D6</accession>
<dbReference type="GO" id="GO:0005739">
    <property type="term" value="C:mitochondrion"/>
    <property type="evidence" value="ECO:0007669"/>
    <property type="project" value="UniProtKB-SubCell"/>
</dbReference>
<dbReference type="Gene3D" id="3.30.460.10">
    <property type="entry name" value="Beta Polymerase, domain 2"/>
    <property type="match status" value="1"/>
</dbReference>
<dbReference type="PANTHER" id="PTHR21043:SF0">
    <property type="entry name" value="MITOCHONDRIAL ASSEMBLY OF RIBOSOMAL LARGE SUBUNIT PROTEIN 1"/>
    <property type="match status" value="1"/>
</dbReference>
<evidence type="ECO:0000256" key="2">
    <source>
        <dbReference type="ARBA" id="ARBA00010574"/>
    </source>
</evidence>
<comment type="caution">
    <text evidence="6">The sequence shown here is derived from an EMBL/GenBank/DDBJ whole genome shotgun (WGS) entry which is preliminary data.</text>
</comment>
<name>A0A8X6J1D6_TRICU</name>
<dbReference type="InterPro" id="IPR043519">
    <property type="entry name" value="NT_sf"/>
</dbReference>
<dbReference type="Proteomes" id="UP000887116">
    <property type="component" value="Unassembled WGS sequence"/>
</dbReference>